<feature type="transmembrane region" description="Helical" evidence="5">
    <location>
        <begin position="50"/>
        <end position="69"/>
    </location>
</feature>
<organism evidence="6 7">
    <name type="scientific">Halocatena pleomorpha</name>
    <dbReference type="NCBI Taxonomy" id="1785090"/>
    <lineage>
        <taxon>Archaea</taxon>
        <taxon>Methanobacteriati</taxon>
        <taxon>Methanobacteriota</taxon>
        <taxon>Stenosarchaea group</taxon>
        <taxon>Halobacteria</taxon>
        <taxon>Halobacteriales</taxon>
        <taxon>Natronomonadaceae</taxon>
        <taxon>Halocatena</taxon>
    </lineage>
</organism>
<dbReference type="Proteomes" id="UP000282322">
    <property type="component" value="Unassembled WGS sequence"/>
</dbReference>
<proteinExistence type="predicted"/>
<reference evidence="6 7" key="1">
    <citation type="submission" date="2018-11" db="EMBL/GenBank/DDBJ databases">
        <title>Taxonoimc description of Halomarina strain SPP-AMP-1.</title>
        <authorList>
            <person name="Pal Y."/>
            <person name="Srinivasana K."/>
            <person name="Verma A."/>
            <person name="Kumar P."/>
        </authorList>
    </citation>
    <scope>NUCLEOTIDE SEQUENCE [LARGE SCALE GENOMIC DNA]</scope>
    <source>
        <strain evidence="6 7">SPP-AMP-1</strain>
    </source>
</reference>
<feature type="transmembrane region" description="Helical" evidence="5">
    <location>
        <begin position="12"/>
        <end position="30"/>
    </location>
</feature>
<keyword evidence="2 5" id="KW-0812">Transmembrane</keyword>
<comment type="caution">
    <text evidence="6">The sequence shown here is derived from an EMBL/GenBank/DDBJ whole genome shotgun (WGS) entry which is preliminary data.</text>
</comment>
<evidence type="ECO:0000256" key="3">
    <source>
        <dbReference type="ARBA" id="ARBA00022989"/>
    </source>
</evidence>
<protein>
    <submittedName>
        <fullName evidence="6">DUF1295 domain-containing protein</fullName>
    </submittedName>
</protein>
<comment type="subcellular location">
    <subcellularLocation>
        <location evidence="1">Endomembrane system</location>
        <topology evidence="1">Multi-pass membrane protein</topology>
    </subcellularLocation>
</comment>
<dbReference type="InterPro" id="IPR007318">
    <property type="entry name" value="Phopholipid_MeTrfase"/>
</dbReference>
<sequence length="195" mass="21864">MTNIMVDSTALGALTIAVLLEGSVILGLLVSILSEDRRFWPPGNVSWKFWYYWGGSAITFAALAVVGYLDAGSFVFTTRLWDWIGTVLLVLGTGFAGWSGYLFRTRESFGLAGELHTGGPYRYSRNPQYVGMVGIFTGIALIVNATLLFVGFLPVFVWLWLLPRAEEPWLRDQFGEEYEAYRESVPRFLGIRSLK</sequence>
<keyword evidence="3 5" id="KW-1133">Transmembrane helix</keyword>
<dbReference type="Gene3D" id="1.20.120.1630">
    <property type="match status" value="1"/>
</dbReference>
<evidence type="ECO:0000256" key="5">
    <source>
        <dbReference type="SAM" id="Phobius"/>
    </source>
</evidence>
<accession>A0A3P3RJJ9</accession>
<evidence type="ECO:0000313" key="7">
    <source>
        <dbReference type="Proteomes" id="UP000282322"/>
    </source>
</evidence>
<feature type="transmembrane region" description="Helical" evidence="5">
    <location>
        <begin position="129"/>
        <end position="162"/>
    </location>
</feature>
<evidence type="ECO:0000313" key="6">
    <source>
        <dbReference type="EMBL" id="RRJ33098.1"/>
    </source>
</evidence>
<keyword evidence="4 5" id="KW-0472">Membrane</keyword>
<name>A0A3P3RJJ9_9EURY</name>
<evidence type="ECO:0000256" key="4">
    <source>
        <dbReference type="ARBA" id="ARBA00023136"/>
    </source>
</evidence>
<gene>
    <name evidence="6" type="ORF">EIK79_03470</name>
</gene>
<feature type="transmembrane region" description="Helical" evidence="5">
    <location>
        <begin position="81"/>
        <end position="101"/>
    </location>
</feature>
<dbReference type="Pfam" id="PF04191">
    <property type="entry name" value="PEMT"/>
    <property type="match status" value="1"/>
</dbReference>
<dbReference type="EMBL" id="RRCH01000004">
    <property type="protein sequence ID" value="RRJ33098.1"/>
    <property type="molecule type" value="Genomic_DNA"/>
</dbReference>
<dbReference type="AlphaFoldDB" id="A0A3P3RJJ9"/>
<keyword evidence="7" id="KW-1185">Reference proteome</keyword>
<evidence type="ECO:0000256" key="1">
    <source>
        <dbReference type="ARBA" id="ARBA00004127"/>
    </source>
</evidence>
<dbReference type="GO" id="GO:0012505">
    <property type="term" value="C:endomembrane system"/>
    <property type="evidence" value="ECO:0007669"/>
    <property type="project" value="UniProtKB-SubCell"/>
</dbReference>
<evidence type="ECO:0000256" key="2">
    <source>
        <dbReference type="ARBA" id="ARBA00022692"/>
    </source>
</evidence>